<sequence>MRFQSLALSLFATSAVTAAIVPQEAVAAAAAGVEERDVPCGCLPDYVGNSYGCNSPFPGQNYCQLRGVAGDYPRCLAFPSGGGSAKCCTACSARCPC</sequence>
<feature type="signal peptide" evidence="1">
    <location>
        <begin position="1"/>
        <end position="18"/>
    </location>
</feature>
<keyword evidence="1" id="KW-0732">Signal</keyword>
<dbReference type="Proteomes" id="UP000305883">
    <property type="component" value="Unassembled WGS sequence"/>
</dbReference>
<comment type="caution">
    <text evidence="2">The sequence shown here is derived from an EMBL/GenBank/DDBJ whole genome shotgun (WGS) entry which is preliminary data.</text>
</comment>
<organism evidence="2 3">
    <name type="scientific">Colletotrichum higginsianum</name>
    <dbReference type="NCBI Taxonomy" id="80884"/>
    <lineage>
        <taxon>Eukaryota</taxon>
        <taxon>Fungi</taxon>
        <taxon>Dikarya</taxon>
        <taxon>Ascomycota</taxon>
        <taxon>Pezizomycotina</taxon>
        <taxon>Sordariomycetes</taxon>
        <taxon>Hypocreomycetidae</taxon>
        <taxon>Glomerellales</taxon>
        <taxon>Glomerellaceae</taxon>
        <taxon>Colletotrichum</taxon>
        <taxon>Colletotrichum destructivum species complex</taxon>
    </lineage>
</organism>
<name>A0A4T0WIR1_9PEZI</name>
<gene>
    <name evidence="2" type="ORF">CH35J_001526</name>
</gene>
<evidence type="ECO:0000313" key="3">
    <source>
        <dbReference type="Proteomes" id="UP000305883"/>
    </source>
</evidence>
<dbReference type="AlphaFoldDB" id="A0A4T0WIR1"/>
<accession>A0A4T0WIR1</accession>
<proteinExistence type="predicted"/>
<evidence type="ECO:0000256" key="1">
    <source>
        <dbReference type="SAM" id="SignalP"/>
    </source>
</evidence>
<dbReference type="EMBL" id="MWPZ01000001">
    <property type="protein sequence ID" value="TID06648.1"/>
    <property type="molecule type" value="Genomic_DNA"/>
</dbReference>
<feature type="chain" id="PRO_5020186904" evidence="1">
    <location>
        <begin position="19"/>
        <end position="97"/>
    </location>
</feature>
<protein>
    <submittedName>
        <fullName evidence="2">Uncharacterized protein</fullName>
    </submittedName>
</protein>
<evidence type="ECO:0000313" key="2">
    <source>
        <dbReference type="EMBL" id="TID06648.1"/>
    </source>
</evidence>
<reference evidence="2 3" key="1">
    <citation type="journal article" date="2019" name="Genome Biol. Evol.">
        <title>Genomic Plasticity Mediated by Transposable Elements in the Plant Pathogenic Fungus Colletotrichum higginsianum.</title>
        <authorList>
            <person name="Tsushima A."/>
            <person name="Gan P."/>
            <person name="Kumakura N."/>
            <person name="Narusaka M."/>
            <person name="Takano Y."/>
            <person name="Narusaka Y."/>
            <person name="Shirasu K."/>
        </authorList>
    </citation>
    <scope>NUCLEOTIDE SEQUENCE [LARGE SCALE GENOMIC DNA]</scope>
    <source>
        <strain evidence="2 3">MAFF305635-RFP</strain>
    </source>
</reference>
<dbReference type="OrthoDB" id="10487461at2759"/>